<dbReference type="PIRSF" id="PIRSF001191">
    <property type="entry name" value="Peptidase_M10A_matrix"/>
    <property type="match status" value="1"/>
</dbReference>
<feature type="binding site" evidence="11">
    <location>
        <position position="133"/>
    </location>
    <ligand>
        <name>Ca(2+)</name>
        <dbReference type="ChEBI" id="CHEBI:29108"/>
        <label>4</label>
    </ligand>
</feature>
<feature type="binding site" evidence="11">
    <location>
        <position position="36"/>
    </location>
    <ligand>
        <name>Ca(2+)</name>
        <dbReference type="ChEBI" id="CHEBI:29108"/>
        <label>3</label>
    </ligand>
</feature>
<feature type="binding site" evidence="11">
    <location>
        <position position="37"/>
    </location>
    <ligand>
        <name>Ca(2+)</name>
        <dbReference type="ChEBI" id="CHEBI:29108"/>
        <label>3</label>
    </ligand>
</feature>
<gene>
    <name evidence="15" type="primary">Mmp14</name>
    <name evidence="15" type="ORF">Anas_12689</name>
</gene>
<feature type="binding site" evidence="11">
    <location>
        <position position="274"/>
    </location>
    <ligand>
        <name>Ca(2+)</name>
        <dbReference type="ChEBI" id="CHEBI:29108"/>
        <label>4</label>
    </ligand>
</feature>
<evidence type="ECO:0000313" key="15">
    <source>
        <dbReference type="EMBL" id="KAB7495947.1"/>
    </source>
</evidence>
<evidence type="ECO:0000256" key="3">
    <source>
        <dbReference type="ARBA" id="ARBA00022723"/>
    </source>
</evidence>
<evidence type="ECO:0000256" key="1">
    <source>
        <dbReference type="ARBA" id="ARBA00010370"/>
    </source>
</evidence>
<feature type="binding site" evidence="11">
    <location>
        <position position="29"/>
    </location>
    <ligand>
        <name>Zn(2+)</name>
        <dbReference type="ChEBI" id="CHEBI:29105"/>
        <label>1</label>
    </ligand>
</feature>
<dbReference type="FunFam" id="2.110.10.10:FF:000007">
    <property type="entry name" value="stromelysin-3 isoform X2"/>
    <property type="match status" value="1"/>
</dbReference>
<evidence type="ECO:0000256" key="13">
    <source>
        <dbReference type="PROSITE-ProRule" id="PRU01011"/>
    </source>
</evidence>
<keyword evidence="7 10" id="KW-0862">Zinc</keyword>
<accession>A0A5N5SPQ8</accession>
<dbReference type="GO" id="GO:0031012">
    <property type="term" value="C:extracellular matrix"/>
    <property type="evidence" value="ECO:0007669"/>
    <property type="project" value="InterPro"/>
</dbReference>
<keyword evidence="9" id="KW-0865">Zymogen</keyword>
<dbReference type="InterPro" id="IPR001818">
    <property type="entry name" value="Pept_M10_metallopeptidase"/>
</dbReference>
<feature type="binding site" evidence="11">
    <location>
        <position position="55"/>
    </location>
    <ligand>
        <name>Zn(2+)</name>
        <dbReference type="ChEBI" id="CHEBI:29105"/>
        <label>1</label>
    </ligand>
</feature>
<dbReference type="InterPro" id="IPR021190">
    <property type="entry name" value="Pept_M10A"/>
</dbReference>
<feature type="binding site" evidence="11">
    <location>
        <position position="179"/>
    </location>
    <ligand>
        <name>Ca(2+)</name>
        <dbReference type="ChEBI" id="CHEBI:29108"/>
        <label>4</label>
    </ligand>
</feature>
<feature type="binding site" evidence="11">
    <location>
        <position position="31"/>
    </location>
    <ligand>
        <name>Zn(2+)</name>
        <dbReference type="ChEBI" id="CHEBI:29105"/>
        <label>1</label>
    </ligand>
</feature>
<evidence type="ECO:0000256" key="6">
    <source>
        <dbReference type="ARBA" id="ARBA00022801"/>
    </source>
</evidence>
<dbReference type="Pfam" id="PF00045">
    <property type="entry name" value="Hemopexin"/>
    <property type="match status" value="4"/>
</dbReference>
<evidence type="ECO:0000256" key="7">
    <source>
        <dbReference type="ARBA" id="ARBA00022833"/>
    </source>
</evidence>
<dbReference type="Gene3D" id="3.40.390.10">
    <property type="entry name" value="Collagenase (Catalytic Domain)"/>
    <property type="match status" value="1"/>
</dbReference>
<feature type="non-terminal residue" evidence="15">
    <location>
        <position position="1"/>
    </location>
</feature>
<evidence type="ECO:0000256" key="11">
    <source>
        <dbReference type="PIRSR" id="PIRSR621190-2"/>
    </source>
</evidence>
<dbReference type="Gene3D" id="2.110.10.10">
    <property type="entry name" value="Hemopexin-like domain"/>
    <property type="match status" value="1"/>
</dbReference>
<feature type="binding site" evidence="11">
    <location>
        <position position="44"/>
    </location>
    <ligand>
        <name>Zn(2+)</name>
        <dbReference type="ChEBI" id="CHEBI:29105"/>
        <label>1</label>
    </ligand>
</feature>
<dbReference type="CDD" id="cd00094">
    <property type="entry name" value="HX"/>
    <property type="match status" value="1"/>
</dbReference>
<keyword evidence="6" id="KW-0378">Hydrolase</keyword>
<evidence type="ECO:0000256" key="5">
    <source>
        <dbReference type="ARBA" id="ARBA00022737"/>
    </source>
</evidence>
<feature type="binding site" evidence="11">
    <location>
        <position position="57"/>
    </location>
    <ligand>
        <name>Ca(2+)</name>
        <dbReference type="ChEBI" id="CHEBI:29108"/>
        <label>3</label>
    </ligand>
</feature>
<feature type="binding site" evidence="11">
    <location>
        <position position="60"/>
    </location>
    <ligand>
        <name>Ca(2+)</name>
        <dbReference type="ChEBI" id="CHEBI:29108"/>
        <label>1</label>
    </ligand>
</feature>
<keyword evidence="2" id="KW-0645">Protease</keyword>
<comment type="cofactor">
    <cofactor evidence="11">
        <name>Zn(2+)</name>
        <dbReference type="ChEBI" id="CHEBI:29105"/>
    </cofactor>
    <text evidence="11">Binds 2 Zn(2+) ions per subunit.</text>
</comment>
<dbReference type="GO" id="GO:0008270">
    <property type="term" value="F:zinc ion binding"/>
    <property type="evidence" value="ECO:0007669"/>
    <property type="project" value="InterPro"/>
</dbReference>
<name>A0A5N5SPQ8_9CRUS</name>
<feature type="binding site" evidence="11">
    <location>
        <position position="53"/>
    </location>
    <ligand>
        <name>Ca(2+)</name>
        <dbReference type="ChEBI" id="CHEBI:29108"/>
        <label>2</label>
    </ligand>
</feature>
<feature type="repeat" description="Hemopexin" evidence="13">
    <location>
        <begin position="175"/>
        <end position="220"/>
    </location>
</feature>
<dbReference type="SMART" id="SM00120">
    <property type="entry name" value="HX"/>
    <property type="match status" value="4"/>
</dbReference>
<protein>
    <submittedName>
        <fullName evidence="15">Matrix metalloproteinase-14</fullName>
    </submittedName>
</protein>
<dbReference type="InterPro" id="IPR018487">
    <property type="entry name" value="Hemopexin-like_repeat"/>
</dbReference>
<evidence type="ECO:0000259" key="14">
    <source>
        <dbReference type="Pfam" id="PF00413"/>
    </source>
</evidence>
<feature type="repeat" description="Hemopexin" evidence="13">
    <location>
        <begin position="129"/>
        <end position="174"/>
    </location>
</feature>
<keyword evidence="8" id="KW-0482">Metalloprotease</keyword>
<dbReference type="GO" id="GO:0006508">
    <property type="term" value="P:proteolysis"/>
    <property type="evidence" value="ECO:0007669"/>
    <property type="project" value="UniProtKB-KW"/>
</dbReference>
<comment type="similarity">
    <text evidence="1">Belongs to the peptidase M10A family.</text>
</comment>
<dbReference type="PANTHER" id="PTHR10201">
    <property type="entry name" value="MATRIX METALLOPROTEINASE"/>
    <property type="match status" value="1"/>
</dbReference>
<dbReference type="AlphaFoldDB" id="A0A5N5SPQ8"/>
<evidence type="ECO:0000256" key="12">
    <source>
        <dbReference type="PIRSR" id="PIRSR621190-4"/>
    </source>
</evidence>
<keyword evidence="3 10" id="KW-0479">Metal-binding</keyword>
<feature type="binding site" evidence="10">
    <location>
        <position position="83"/>
    </location>
    <ligand>
        <name>Zn(2+)</name>
        <dbReference type="ChEBI" id="CHEBI:29105"/>
        <label>2</label>
        <note>catalytic</note>
    </ligand>
</feature>
<feature type="repeat" description="Hemopexin" evidence="13">
    <location>
        <begin position="221"/>
        <end position="270"/>
    </location>
</feature>
<dbReference type="GO" id="GO:0030198">
    <property type="term" value="P:extracellular matrix organization"/>
    <property type="evidence" value="ECO:0007669"/>
    <property type="project" value="TreeGrafter"/>
</dbReference>
<comment type="caution">
    <text evidence="15">The sequence shown here is derived from an EMBL/GenBank/DDBJ whole genome shotgun (WGS) entry which is preliminary data.</text>
</comment>
<dbReference type="GO" id="GO:0005615">
    <property type="term" value="C:extracellular space"/>
    <property type="evidence" value="ECO:0007669"/>
    <property type="project" value="TreeGrafter"/>
</dbReference>
<feature type="binding site" evidence="11">
    <location>
        <position position="181"/>
    </location>
    <ligand>
        <name>Ca(2+)</name>
        <dbReference type="ChEBI" id="CHEBI:29108"/>
        <label>5</label>
    </ligand>
</feature>
<dbReference type="PROSITE" id="PS51642">
    <property type="entry name" value="HEMOPEXIN_2"/>
    <property type="match status" value="4"/>
</dbReference>
<dbReference type="InterPro" id="IPR036375">
    <property type="entry name" value="Hemopexin-like_dom_sf"/>
</dbReference>
<reference evidence="15 16" key="1">
    <citation type="journal article" date="2019" name="PLoS Biol.">
        <title>Sex chromosomes control vertical transmission of feminizing Wolbachia symbionts in an isopod.</title>
        <authorList>
            <person name="Becking T."/>
            <person name="Chebbi M.A."/>
            <person name="Giraud I."/>
            <person name="Moumen B."/>
            <person name="Laverre T."/>
            <person name="Caubet Y."/>
            <person name="Peccoud J."/>
            <person name="Gilbert C."/>
            <person name="Cordaux R."/>
        </authorList>
    </citation>
    <scope>NUCLEOTIDE SEQUENCE [LARGE SCALE GENOMIC DNA]</scope>
    <source>
        <strain evidence="15">ANa2</strain>
        <tissue evidence="15">Whole body excluding digestive tract and cuticle</tissue>
    </source>
</reference>
<feature type="binding site" evidence="11">
    <location>
        <position position="19"/>
    </location>
    <ligand>
        <name>Ca(2+)</name>
        <dbReference type="ChEBI" id="CHEBI:29108"/>
        <label>2</label>
    </ligand>
</feature>
<sequence>VWSDVTDLTFKASKTSEVDIDIRFELREHGDDGPFDGPGGVVAHAFLPFCGGDAHFDKSETWTIDSDKGNNTIRIKVVLVLYHCLYSSCIFNSLQSLYGEKTVGDKTHSASTPKIRSKPTESDSILCRDGSIDAIFTADINKIYVFKGVNFWVLSNEGIEKGYPKSISKEFPGLLPKIDAAYARSNGKTYFFKESMFWRFTGHTKDVSYPKEISKGFSGIPNNIDAAFVWSGNGKIYFFKGENYYKLDPIKRPYISTEYPKSITTWEGVPFYIDDAFQYSDGLTYFFKNGYYWRFNDQNFQVDVADPPYPREAGPRWFGCPAEDSHTITKSTTPFTINLLIIDLATSEKIILLTTNIPTKILATLVLLL</sequence>
<feature type="binding site" evidence="11">
    <location>
        <position position="227"/>
    </location>
    <ligand>
        <name>Ca(2+)</name>
        <dbReference type="ChEBI" id="CHEBI:29108"/>
        <label>5</label>
    </ligand>
</feature>
<keyword evidence="4" id="KW-0732">Signal</keyword>
<keyword evidence="16" id="KW-1185">Reference proteome</keyword>
<evidence type="ECO:0000256" key="4">
    <source>
        <dbReference type="ARBA" id="ARBA00022729"/>
    </source>
</evidence>
<evidence type="ECO:0000256" key="8">
    <source>
        <dbReference type="ARBA" id="ARBA00023049"/>
    </source>
</evidence>
<dbReference type="SUPFAM" id="SSF55486">
    <property type="entry name" value="Metalloproteases ('zincins'), catalytic domain"/>
    <property type="match status" value="1"/>
</dbReference>
<dbReference type="GO" id="GO:0004222">
    <property type="term" value="F:metalloendopeptidase activity"/>
    <property type="evidence" value="ECO:0007669"/>
    <property type="project" value="InterPro"/>
</dbReference>
<dbReference type="EMBL" id="SEYY01021939">
    <property type="protein sequence ID" value="KAB7495947.1"/>
    <property type="molecule type" value="Genomic_DNA"/>
</dbReference>
<dbReference type="Pfam" id="PF00413">
    <property type="entry name" value="Peptidase_M10"/>
    <property type="match status" value="1"/>
</dbReference>
<dbReference type="Proteomes" id="UP000326759">
    <property type="component" value="Unassembled WGS sequence"/>
</dbReference>
<feature type="domain" description="Peptidase M10 metallopeptidase" evidence="14">
    <location>
        <begin position="1"/>
        <end position="79"/>
    </location>
</feature>
<organism evidence="15 16">
    <name type="scientific">Armadillidium nasatum</name>
    <dbReference type="NCBI Taxonomy" id="96803"/>
    <lineage>
        <taxon>Eukaryota</taxon>
        <taxon>Metazoa</taxon>
        <taxon>Ecdysozoa</taxon>
        <taxon>Arthropoda</taxon>
        <taxon>Crustacea</taxon>
        <taxon>Multicrustacea</taxon>
        <taxon>Malacostraca</taxon>
        <taxon>Eumalacostraca</taxon>
        <taxon>Peracarida</taxon>
        <taxon>Isopoda</taxon>
        <taxon>Oniscidea</taxon>
        <taxon>Crinocheta</taxon>
        <taxon>Armadillidiidae</taxon>
        <taxon>Armadillidium</taxon>
    </lineage>
</organism>
<dbReference type="InterPro" id="IPR000585">
    <property type="entry name" value="Hemopexin-like_dom"/>
</dbReference>
<evidence type="ECO:0000256" key="2">
    <source>
        <dbReference type="ARBA" id="ARBA00022670"/>
    </source>
</evidence>
<feature type="modified residue" description="Phosphotyrosine; by PKDCC" evidence="12">
    <location>
        <position position="209"/>
    </location>
</feature>
<dbReference type="PANTHER" id="PTHR10201:SF291">
    <property type="entry name" value="MATRIX METALLOPROTEINASE 1, ISOFORM C-RELATED"/>
    <property type="match status" value="1"/>
</dbReference>
<dbReference type="InterPro" id="IPR024079">
    <property type="entry name" value="MetalloPept_cat_dom_sf"/>
</dbReference>
<dbReference type="OrthoDB" id="6372200at2759"/>
<dbReference type="GO" id="GO:0030574">
    <property type="term" value="P:collagen catabolic process"/>
    <property type="evidence" value="ECO:0007669"/>
    <property type="project" value="TreeGrafter"/>
</dbReference>
<proteinExistence type="inferred from homology"/>
<comment type="cofactor">
    <cofactor evidence="11">
        <name>Ca(2+)</name>
        <dbReference type="ChEBI" id="CHEBI:29108"/>
    </cofactor>
    <text evidence="11">Can bind about 5 Ca(2+) ions per subunit.</text>
</comment>
<keyword evidence="11" id="KW-0106">Calcium</keyword>
<keyword evidence="5" id="KW-0677">Repeat</keyword>
<evidence type="ECO:0000313" key="16">
    <source>
        <dbReference type="Proteomes" id="UP000326759"/>
    </source>
</evidence>
<feature type="binding site" evidence="11">
    <location>
        <position position="60"/>
    </location>
    <ligand>
        <name>Ca(2+)</name>
        <dbReference type="ChEBI" id="CHEBI:29108"/>
        <label>3</label>
    </ligand>
</feature>
<evidence type="ECO:0000256" key="9">
    <source>
        <dbReference type="ARBA" id="ARBA00023145"/>
    </source>
</evidence>
<feature type="binding site" evidence="11">
    <location>
        <position position="51"/>
    </location>
    <ligand>
        <name>Ca(2+)</name>
        <dbReference type="ChEBI" id="CHEBI:29108"/>
        <label>2</label>
    </ligand>
</feature>
<feature type="binding site" evidence="11">
    <location>
        <position position="135"/>
    </location>
    <ligand>
        <name>Ca(2+)</name>
        <dbReference type="ChEBI" id="CHEBI:29108"/>
        <label>5</label>
    </ligand>
</feature>
<feature type="repeat" description="Hemopexin" evidence="13">
    <location>
        <begin position="271"/>
        <end position="320"/>
    </location>
</feature>
<evidence type="ECO:0000256" key="10">
    <source>
        <dbReference type="PIRSR" id="PIRSR001191-2"/>
    </source>
</evidence>
<dbReference type="SUPFAM" id="SSF50923">
    <property type="entry name" value="Hemopexin-like domain"/>
    <property type="match status" value="1"/>
</dbReference>